<organism evidence="3">
    <name type="scientific">Veillonella ratti</name>
    <dbReference type="NCBI Taxonomy" id="103892"/>
    <lineage>
        <taxon>Bacteria</taxon>
        <taxon>Bacillati</taxon>
        <taxon>Bacillota</taxon>
        <taxon>Negativicutes</taxon>
        <taxon>Veillonellales</taxon>
        <taxon>Veillonellaceae</taxon>
        <taxon>Veillonella</taxon>
    </lineage>
</organism>
<dbReference type="RefSeq" id="WP_226974380.1">
    <property type="nucleotide sequence ID" value="NZ_CACRUX010000101.1"/>
</dbReference>
<dbReference type="SUPFAM" id="SSF53474">
    <property type="entry name" value="alpha/beta-Hydrolases"/>
    <property type="match status" value="1"/>
</dbReference>
<accession>A0A6N3FMP2</accession>
<dbReference type="Pfam" id="PF20434">
    <property type="entry name" value="BD-FAE"/>
    <property type="match status" value="1"/>
</dbReference>
<name>A0A6N3FMP2_9FIRM</name>
<dbReference type="Gene3D" id="3.40.50.1820">
    <property type="entry name" value="alpha/beta hydrolase"/>
    <property type="match status" value="1"/>
</dbReference>
<reference evidence="3" key="1">
    <citation type="submission" date="2019-11" db="EMBL/GenBank/DDBJ databases">
        <authorList>
            <person name="Feng L."/>
        </authorList>
    </citation>
    <scope>NUCLEOTIDE SEQUENCE</scope>
    <source>
        <strain evidence="3">VrattiLFYP33</strain>
    </source>
</reference>
<dbReference type="InterPro" id="IPR049492">
    <property type="entry name" value="BD-FAE-like_dom"/>
</dbReference>
<gene>
    <name evidence="3" type="ORF">VRLFYP33_02399</name>
</gene>
<keyword evidence="1 3" id="KW-0378">Hydrolase</keyword>
<evidence type="ECO:0000256" key="1">
    <source>
        <dbReference type="ARBA" id="ARBA00022801"/>
    </source>
</evidence>
<dbReference type="EMBL" id="CACRUX010000101">
    <property type="protein sequence ID" value="VYU53422.1"/>
    <property type="molecule type" value="Genomic_DNA"/>
</dbReference>
<evidence type="ECO:0000313" key="3">
    <source>
        <dbReference type="EMBL" id="VYU53422.1"/>
    </source>
</evidence>
<dbReference type="PANTHER" id="PTHR48081">
    <property type="entry name" value="AB HYDROLASE SUPERFAMILY PROTEIN C4A8.06C"/>
    <property type="match status" value="1"/>
</dbReference>
<dbReference type="GO" id="GO:0016787">
    <property type="term" value="F:hydrolase activity"/>
    <property type="evidence" value="ECO:0007669"/>
    <property type="project" value="UniProtKB-KW"/>
</dbReference>
<dbReference type="AlphaFoldDB" id="A0A6N3FMP2"/>
<feature type="domain" description="BD-FAE-like" evidence="2">
    <location>
        <begin position="103"/>
        <end position="195"/>
    </location>
</feature>
<proteinExistence type="predicted"/>
<sequence length="288" mass="31758">MGSKVRDVIRDEAFAGFGRLLFPVDLAIPPQTNLKDLGNYFIWYSYIKPERTVSIVNELKERVLAGETVFYDIYSPQEKAVDLNKKNTGLLFFRGKPHGKTAIISAGGGFAYVGAMHDSFPHAQALAKRGYNAFALIYRVAAREACEDLSRAVAFIHEHSKELQVDVRDYSLWGGSAGARMAAWVGTYGTKSFGEKSYPQPAAVIMEYTGLGDVTGNEPPTYNCVGTADRIAWYGTMKRRIKDIQANGTDAAIEVFPGLPHGFGLGEGTVAEGWLDRAVSFWQRQIKV</sequence>
<evidence type="ECO:0000259" key="2">
    <source>
        <dbReference type="Pfam" id="PF20434"/>
    </source>
</evidence>
<dbReference type="InterPro" id="IPR050300">
    <property type="entry name" value="GDXG_lipolytic_enzyme"/>
</dbReference>
<dbReference type="InterPro" id="IPR029058">
    <property type="entry name" value="AB_hydrolase_fold"/>
</dbReference>
<protein>
    <submittedName>
        <fullName evidence="3">Alpha/beta hydrolase fold protein</fullName>
    </submittedName>
</protein>
<dbReference type="PANTHER" id="PTHR48081:SF6">
    <property type="entry name" value="PEPTIDASE S9 PROLYL OLIGOPEPTIDASE CATALYTIC DOMAIN-CONTAINING PROTEIN"/>
    <property type="match status" value="1"/>
</dbReference>